<evidence type="ECO:0000313" key="2">
    <source>
        <dbReference type="Proteomes" id="UP001189429"/>
    </source>
</evidence>
<feature type="non-terminal residue" evidence="1">
    <location>
        <position position="1"/>
    </location>
</feature>
<dbReference type="Proteomes" id="UP001189429">
    <property type="component" value="Unassembled WGS sequence"/>
</dbReference>
<accession>A0ABN9U0D8</accession>
<dbReference type="EMBL" id="CAUYUJ010015294">
    <property type="protein sequence ID" value="CAK0852121.1"/>
    <property type="molecule type" value="Genomic_DNA"/>
</dbReference>
<sequence>AEYTYELVGQINYLCGRHSTVSAARCKVRGDLGRDVIDYTLAFSGGYEARWMSRSRLSPSEFALNLGLSWRRSFRATAKVTPAKRSQTLDGVLSESQKCIIKALFGGKCKLPEGSYKEVSDSIAQSWSSNPTVVKTPNSFLKDNFDGDPPRAKKERIQCFWDVLQQLYRVDDVIFPEDSDYEDYFAQLGQLPFVIIVGLFRRSTIEALARLINYEATELFLRGARGVERASENAEQRSDWKPPNGAKQGWKSRVNFTVLEELDSSESDQEGAFIDGVKNELRERLAHRALLAKSLYKPNDHKNSATKMAVRGRASAALRSLRALATGQHDQFRDIAWGGAKERATCRELPGGIAERVLECHREAHDLKMQASDAESAFERLALRAKAGAREATAASDDDELTPPRGKVMPFVGGEASLPPAGAEPCDIMLVSPKARYDFDRFYKKMALPRARTGTWPAWDARRVSKRFRPPPRLNLGPPMAMSEFDLSDEVTQGRALKSTWGDVPDFFHSFAQVAFVHLVFMGDFASLTPVGKGAIAMVETVQESSRTKLKDVGLDMHKGGAGGAMHLSLGATIAERSNDLTASREKIQNVIGATGALLARRRATSNELSRVVGSWAWLAMCCRSGFCVLDARCKLVTERSDDDAKYESWGSVLNELHMLHHRAPLMHAHREARWGAIALATDASEQGLGVVETNASRNEVKEEVDRQWKEVRSACQRELLFADNARNPRRDLMGPSFVELVSEESGPTRTIYVLEMRAAAYVARHLCRSSLCWFSRFLVLCDSMVTVGAVRRSKTKAEQKKVVLDDEHPFERLLGDQMEIMGMRDDCARDWHLLGVLLVSTIWCDGSPIGSASQGALVGDVDEWRDGAADGGDEGAGCSDGASLMMGDVEALKSSKKGAAKKGPTAFETAAAEKPINRSSFGTDKLERPLRRPPFAALGGRDITVAAELDNRASQNWDKYRQTWEARPASIEAIFVIAREAVRRIHAGEAAACPLACDCRLPGQDWLRLRAEGVRASCRDPRGPWSITVAILLGRRRRGESVKTSLGQGVAVDNLGIAAMSAKLVEAPSGRSRSMPPPP</sequence>
<organism evidence="1 2">
    <name type="scientific">Prorocentrum cordatum</name>
    <dbReference type="NCBI Taxonomy" id="2364126"/>
    <lineage>
        <taxon>Eukaryota</taxon>
        <taxon>Sar</taxon>
        <taxon>Alveolata</taxon>
        <taxon>Dinophyceae</taxon>
        <taxon>Prorocentrales</taxon>
        <taxon>Prorocentraceae</taxon>
        <taxon>Prorocentrum</taxon>
    </lineage>
</organism>
<proteinExistence type="predicted"/>
<gene>
    <name evidence="1" type="ORF">PCOR1329_LOCUS44072</name>
</gene>
<name>A0ABN9U0D8_9DINO</name>
<feature type="non-terminal residue" evidence="1">
    <location>
        <position position="1080"/>
    </location>
</feature>
<protein>
    <submittedName>
        <fullName evidence="1">Uncharacterized protein</fullName>
    </submittedName>
</protein>
<comment type="caution">
    <text evidence="1">The sequence shown here is derived from an EMBL/GenBank/DDBJ whole genome shotgun (WGS) entry which is preliminary data.</text>
</comment>
<reference evidence="1" key="1">
    <citation type="submission" date="2023-10" db="EMBL/GenBank/DDBJ databases">
        <authorList>
            <person name="Chen Y."/>
            <person name="Shah S."/>
            <person name="Dougan E. K."/>
            <person name="Thang M."/>
            <person name="Chan C."/>
        </authorList>
    </citation>
    <scope>NUCLEOTIDE SEQUENCE [LARGE SCALE GENOMIC DNA]</scope>
</reference>
<keyword evidence="2" id="KW-1185">Reference proteome</keyword>
<evidence type="ECO:0000313" key="1">
    <source>
        <dbReference type="EMBL" id="CAK0852121.1"/>
    </source>
</evidence>